<dbReference type="PROSITE" id="PS50294">
    <property type="entry name" value="WD_REPEATS_REGION"/>
    <property type="match status" value="5"/>
</dbReference>
<feature type="repeat" description="WD" evidence="3">
    <location>
        <begin position="550"/>
        <end position="589"/>
    </location>
</feature>
<evidence type="ECO:0000313" key="6">
    <source>
        <dbReference type="Proteomes" id="UP000001861"/>
    </source>
</evidence>
<dbReference type="OrthoDB" id="19711at2759"/>
<dbReference type="eggNOG" id="KOG0281">
    <property type="taxonomic scope" value="Eukaryota"/>
</dbReference>
<dbReference type="GO" id="GO:1990234">
    <property type="term" value="C:transferase complex"/>
    <property type="evidence" value="ECO:0007669"/>
    <property type="project" value="UniProtKB-ARBA"/>
</dbReference>
<feature type="region of interest" description="Disordered" evidence="4">
    <location>
        <begin position="303"/>
        <end position="349"/>
    </location>
</feature>
<evidence type="ECO:0000256" key="4">
    <source>
        <dbReference type="SAM" id="MobiDB-lite"/>
    </source>
</evidence>
<reference evidence="5 6" key="1">
    <citation type="journal article" date="2010" name="Proc. Natl. Acad. Sci. U.S.A.">
        <title>Insights into evolution of multicellular fungi from the assembled chromosomes of the mushroom Coprinopsis cinerea (Coprinus cinereus).</title>
        <authorList>
            <person name="Stajich J.E."/>
            <person name="Wilke S.K."/>
            <person name="Ahren D."/>
            <person name="Au C.H."/>
            <person name="Birren B.W."/>
            <person name="Borodovsky M."/>
            <person name="Burns C."/>
            <person name="Canback B."/>
            <person name="Casselton L.A."/>
            <person name="Cheng C.K."/>
            <person name="Deng J."/>
            <person name="Dietrich F.S."/>
            <person name="Fargo D.C."/>
            <person name="Farman M.L."/>
            <person name="Gathman A.C."/>
            <person name="Goldberg J."/>
            <person name="Guigo R."/>
            <person name="Hoegger P.J."/>
            <person name="Hooker J.B."/>
            <person name="Huggins A."/>
            <person name="James T.Y."/>
            <person name="Kamada T."/>
            <person name="Kilaru S."/>
            <person name="Kodira C."/>
            <person name="Kues U."/>
            <person name="Kupfer D."/>
            <person name="Kwan H.S."/>
            <person name="Lomsadze A."/>
            <person name="Li W."/>
            <person name="Lilly W.W."/>
            <person name="Ma L.J."/>
            <person name="Mackey A.J."/>
            <person name="Manning G."/>
            <person name="Martin F."/>
            <person name="Muraguchi H."/>
            <person name="Natvig D.O."/>
            <person name="Palmerini H."/>
            <person name="Ramesh M.A."/>
            <person name="Rehmeyer C.J."/>
            <person name="Roe B.A."/>
            <person name="Shenoy N."/>
            <person name="Stanke M."/>
            <person name="Ter-Hovhannisyan V."/>
            <person name="Tunlid A."/>
            <person name="Velagapudi R."/>
            <person name="Vision T.J."/>
            <person name="Zeng Q."/>
            <person name="Zolan M.E."/>
            <person name="Pukkila P.J."/>
        </authorList>
    </citation>
    <scope>NUCLEOTIDE SEQUENCE [LARGE SCALE GENOMIC DNA]</scope>
    <source>
        <strain evidence="6">Okayama-7 / 130 / ATCC MYA-4618 / FGSC 9003</strain>
    </source>
</reference>
<dbReference type="SUPFAM" id="SSF81383">
    <property type="entry name" value="F-box domain"/>
    <property type="match status" value="1"/>
</dbReference>
<feature type="compositionally biased region" description="Polar residues" evidence="4">
    <location>
        <begin position="318"/>
        <end position="333"/>
    </location>
</feature>
<feature type="region of interest" description="Disordered" evidence="4">
    <location>
        <begin position="171"/>
        <end position="212"/>
    </location>
</feature>
<dbReference type="Proteomes" id="UP000001861">
    <property type="component" value="Unassembled WGS sequence"/>
</dbReference>
<keyword evidence="1 3" id="KW-0853">WD repeat</keyword>
<dbReference type="SMART" id="SM00320">
    <property type="entry name" value="WD40"/>
    <property type="match status" value="7"/>
</dbReference>
<dbReference type="OMA" id="RIDSQWI"/>
<gene>
    <name evidence="5" type="ORF">CC1G_06922</name>
</gene>
<dbReference type="PROSITE" id="PS50082">
    <property type="entry name" value="WD_REPEATS_2"/>
    <property type="match status" value="5"/>
</dbReference>
<name>A8NZP3_COPC7</name>
<dbReference type="PANTHER" id="PTHR22847">
    <property type="entry name" value="WD40 REPEAT PROTEIN"/>
    <property type="match status" value="1"/>
</dbReference>
<dbReference type="PRINTS" id="PR00320">
    <property type="entry name" value="GPROTEINBRPT"/>
</dbReference>
<dbReference type="InterPro" id="IPR036047">
    <property type="entry name" value="F-box-like_dom_sf"/>
</dbReference>
<dbReference type="EMBL" id="AACS02000006">
    <property type="protein sequence ID" value="EAU84060.2"/>
    <property type="molecule type" value="Genomic_DNA"/>
</dbReference>
<dbReference type="InterPro" id="IPR036322">
    <property type="entry name" value="WD40_repeat_dom_sf"/>
</dbReference>
<dbReference type="VEuPathDB" id="FungiDB:CC1G_06922"/>
<feature type="repeat" description="WD" evidence="3">
    <location>
        <begin position="704"/>
        <end position="743"/>
    </location>
</feature>
<dbReference type="KEGG" id="cci:CC1G_06922"/>
<dbReference type="PANTHER" id="PTHR22847:SF745">
    <property type="entry name" value="F-BOX_WD REPEAT-CONTAINING PROTEIN 7"/>
    <property type="match status" value="1"/>
</dbReference>
<feature type="repeat" description="WD" evidence="3">
    <location>
        <begin position="784"/>
        <end position="825"/>
    </location>
</feature>
<dbReference type="CDD" id="cd00200">
    <property type="entry name" value="WD40"/>
    <property type="match status" value="1"/>
</dbReference>
<dbReference type="InterPro" id="IPR019775">
    <property type="entry name" value="WD40_repeat_CS"/>
</dbReference>
<protein>
    <submittedName>
        <fullName evidence="5">Nuclear distribution protein nudF</fullName>
    </submittedName>
</protein>
<dbReference type="RefSeq" id="XP_001837716.2">
    <property type="nucleotide sequence ID" value="XM_001837664.2"/>
</dbReference>
<comment type="caution">
    <text evidence="5">The sequence shown here is derived from an EMBL/GenBank/DDBJ whole genome shotgun (WGS) entry which is preliminary data.</text>
</comment>
<dbReference type="GeneID" id="6014278"/>
<accession>A8NZP3</accession>
<dbReference type="Gene3D" id="2.130.10.10">
    <property type="entry name" value="YVTN repeat-like/Quinoprotein amine dehydrogenase"/>
    <property type="match status" value="2"/>
</dbReference>
<dbReference type="SUPFAM" id="SSF50978">
    <property type="entry name" value="WD40 repeat-like"/>
    <property type="match status" value="1"/>
</dbReference>
<feature type="compositionally biased region" description="Low complexity" evidence="4">
    <location>
        <begin position="171"/>
        <end position="192"/>
    </location>
</feature>
<evidence type="ECO:0000256" key="1">
    <source>
        <dbReference type="ARBA" id="ARBA00022574"/>
    </source>
</evidence>
<dbReference type="InParanoid" id="A8NZP3"/>
<dbReference type="HOGENOM" id="CLU_000288_103_6_1"/>
<dbReference type="PROSITE" id="PS00678">
    <property type="entry name" value="WD_REPEATS_1"/>
    <property type="match status" value="3"/>
</dbReference>
<proteinExistence type="predicted"/>
<dbReference type="AlphaFoldDB" id="A8NZP3"/>
<dbReference type="STRING" id="240176.A8NZP3"/>
<dbReference type="Pfam" id="PF00400">
    <property type="entry name" value="WD40"/>
    <property type="match status" value="6"/>
</dbReference>
<sequence length="868" mass="96997">MADKGVQRTKRRKDFMKPVRHALFGAGSMELDAFEPTLRRAPSPAPSVDFSIIDVDPDDPDVHFSTNASIPGGYPTRRSRHWSGHARSFSTSAAGMNLSRSYTHDHARVSSEYTPVEFPAEFEGHRPSTPPRHGISLQTTFKALLPRIWDAISSPGRAVLNFSPSAEISSHTFSGSSSSSSSRSTSPSPQRSVTPISQSWYHTPGPESERRTPIIWNLSQHKSKVKSRTTGFFSRNGSQRDLSELIDYSDLLPLDGEEGELIDDEACFIDVRAVTGIDILALLPPELALHTLTLLCPPPLDYSSTSSSSHPGGKSAETRNSPTKQSSSPSTYFGVSARPSGRSSLPLTSADEQEEALHALLACRAVSHTWRRLASDNAVWRALFLGRWGIDLERATPESMLRTAVSRKAMGCTWDYDWGIDYTIPFGEHRSSVSKGKQRAVDPLATPGSRRRDDFRDRSLYFSPHRISYIVNDAANSLSSAPLQLDWRLLYRERLELDMRWSGTVPERMLVRSRQRTTSGYLGLPDECSDLDIHDIKENIPPWEPKLRRMEGHTDSVYCLEFDSQRIMTGSRDRTIKVWSLKTGQVLGTFQGVHTGSVLCLKFERDWDRHGKEARSLSGSLENHKGMLVSGSSDCTICVWDIELGDIVPGTSDREVKAEVRELLKGHEGGVLDIRMDEKWIVSCSKDASIRVWDRNTLESVRILRGHEGPVNAIGLQGDKVVSASGDGKMILWDITNGERIRTFEGHDRGLACIEFKENLIVSGCNDCKIKVWDPWTGDCLRTLVGHDALVRALSFDPRSGRLVSVSYDRTVKVWDLWTGKLIREFKRIHASHIFDVKFDIARIVTTSHDHKIIELDFSAGLDTSLFV</sequence>
<dbReference type="InterPro" id="IPR015943">
    <property type="entry name" value="WD40/YVTN_repeat-like_dom_sf"/>
</dbReference>
<dbReference type="InterPro" id="IPR020472">
    <property type="entry name" value="WD40_PAC1"/>
</dbReference>
<dbReference type="Gene3D" id="1.20.1280.50">
    <property type="match status" value="1"/>
</dbReference>
<keyword evidence="6" id="KW-1185">Reference proteome</keyword>
<dbReference type="InterPro" id="IPR001680">
    <property type="entry name" value="WD40_rpt"/>
</dbReference>
<feature type="repeat" description="WD" evidence="3">
    <location>
        <begin position="744"/>
        <end position="783"/>
    </location>
</feature>
<evidence type="ECO:0000313" key="5">
    <source>
        <dbReference type="EMBL" id="EAU84060.2"/>
    </source>
</evidence>
<feature type="repeat" description="WD" evidence="3">
    <location>
        <begin position="664"/>
        <end position="703"/>
    </location>
</feature>
<evidence type="ECO:0000256" key="3">
    <source>
        <dbReference type="PROSITE-ProRule" id="PRU00221"/>
    </source>
</evidence>
<organism evidence="5 6">
    <name type="scientific">Coprinopsis cinerea (strain Okayama-7 / 130 / ATCC MYA-4618 / FGSC 9003)</name>
    <name type="common">Inky cap fungus</name>
    <name type="synonym">Hormographiella aspergillata</name>
    <dbReference type="NCBI Taxonomy" id="240176"/>
    <lineage>
        <taxon>Eukaryota</taxon>
        <taxon>Fungi</taxon>
        <taxon>Dikarya</taxon>
        <taxon>Basidiomycota</taxon>
        <taxon>Agaricomycotina</taxon>
        <taxon>Agaricomycetes</taxon>
        <taxon>Agaricomycetidae</taxon>
        <taxon>Agaricales</taxon>
        <taxon>Agaricineae</taxon>
        <taxon>Psathyrellaceae</taxon>
        <taxon>Coprinopsis</taxon>
    </lineage>
</organism>
<keyword evidence="2" id="KW-0677">Repeat</keyword>
<evidence type="ECO:0000256" key="2">
    <source>
        <dbReference type="ARBA" id="ARBA00022737"/>
    </source>
</evidence>